<dbReference type="AlphaFoldDB" id="A0A377XBM8"/>
<organism evidence="1 2">
    <name type="scientific">Klebsiella pneumoniae</name>
    <dbReference type="NCBI Taxonomy" id="573"/>
    <lineage>
        <taxon>Bacteria</taxon>
        <taxon>Pseudomonadati</taxon>
        <taxon>Pseudomonadota</taxon>
        <taxon>Gammaproteobacteria</taxon>
        <taxon>Enterobacterales</taxon>
        <taxon>Enterobacteriaceae</taxon>
        <taxon>Klebsiella/Raoultella group</taxon>
        <taxon>Klebsiella</taxon>
        <taxon>Klebsiella pneumoniae complex</taxon>
    </lineage>
</organism>
<gene>
    <name evidence="1" type="ORF">NCTC5047_01104</name>
</gene>
<dbReference type="InterPro" id="IPR021098">
    <property type="entry name" value="Phage_P22_Gp10"/>
</dbReference>
<evidence type="ECO:0000313" key="2">
    <source>
        <dbReference type="Proteomes" id="UP000254340"/>
    </source>
</evidence>
<dbReference type="EMBL" id="UGLH01000005">
    <property type="protein sequence ID" value="STT75307.1"/>
    <property type="molecule type" value="Genomic_DNA"/>
</dbReference>
<name>A0A377XBM8_KLEPN</name>
<protein>
    <submittedName>
        <fullName evidence="1">Phage stabilisation protein</fullName>
    </submittedName>
</protein>
<sequence>MREYLIRAGSSNRRFTVCGTLFISATADGSNYGREQMIDANEPFVYDKRVLWLRIDECVKTLL</sequence>
<accession>A0A377XBM8</accession>
<dbReference type="Pfam" id="PF11134">
    <property type="entry name" value="Phage_stabilise"/>
    <property type="match status" value="1"/>
</dbReference>
<proteinExistence type="predicted"/>
<evidence type="ECO:0000313" key="1">
    <source>
        <dbReference type="EMBL" id="STT75307.1"/>
    </source>
</evidence>
<reference evidence="1 2" key="1">
    <citation type="submission" date="2018-06" db="EMBL/GenBank/DDBJ databases">
        <authorList>
            <consortium name="Pathogen Informatics"/>
            <person name="Doyle S."/>
        </authorList>
    </citation>
    <scope>NUCLEOTIDE SEQUENCE [LARGE SCALE GENOMIC DNA]</scope>
    <source>
        <strain evidence="1 2">NCTC5047</strain>
    </source>
</reference>
<dbReference type="Proteomes" id="UP000254340">
    <property type="component" value="Unassembled WGS sequence"/>
</dbReference>